<dbReference type="AlphaFoldDB" id="A0A0B6Y969"/>
<name>A0A0B6Y969_9EUPU</name>
<sequence length="75" mass="8754">HTEKRCHYGLIKEERVHNYISHKLYNKSYILESNSGIKSPHDQGCTCGFCLFPQPVFIAPQQYIQTKNVGEEMMH</sequence>
<feature type="non-terminal residue" evidence="1">
    <location>
        <position position="75"/>
    </location>
</feature>
<evidence type="ECO:0000313" key="1">
    <source>
        <dbReference type="EMBL" id="CEK52872.1"/>
    </source>
</evidence>
<dbReference type="EMBL" id="HACG01006007">
    <property type="protein sequence ID" value="CEK52872.1"/>
    <property type="molecule type" value="Transcribed_RNA"/>
</dbReference>
<feature type="non-terminal residue" evidence="1">
    <location>
        <position position="1"/>
    </location>
</feature>
<proteinExistence type="predicted"/>
<reference evidence="1" key="1">
    <citation type="submission" date="2014-12" db="EMBL/GenBank/DDBJ databases">
        <title>Insight into the proteome of Arion vulgaris.</title>
        <authorList>
            <person name="Aradska J."/>
            <person name="Bulat T."/>
            <person name="Smidak R."/>
            <person name="Sarate P."/>
            <person name="Gangsoo J."/>
            <person name="Sialana F."/>
            <person name="Bilban M."/>
            <person name="Lubec G."/>
        </authorList>
    </citation>
    <scope>NUCLEOTIDE SEQUENCE</scope>
    <source>
        <tissue evidence="1">Skin</tissue>
    </source>
</reference>
<accession>A0A0B6Y969</accession>
<protein>
    <submittedName>
        <fullName evidence="1">Uncharacterized protein</fullName>
    </submittedName>
</protein>
<gene>
    <name evidence="1" type="primary">ORF18313</name>
</gene>
<organism evidence="1">
    <name type="scientific">Arion vulgaris</name>
    <dbReference type="NCBI Taxonomy" id="1028688"/>
    <lineage>
        <taxon>Eukaryota</taxon>
        <taxon>Metazoa</taxon>
        <taxon>Spiralia</taxon>
        <taxon>Lophotrochozoa</taxon>
        <taxon>Mollusca</taxon>
        <taxon>Gastropoda</taxon>
        <taxon>Heterobranchia</taxon>
        <taxon>Euthyneura</taxon>
        <taxon>Panpulmonata</taxon>
        <taxon>Eupulmonata</taxon>
        <taxon>Stylommatophora</taxon>
        <taxon>Helicina</taxon>
        <taxon>Arionoidea</taxon>
        <taxon>Arionidae</taxon>
        <taxon>Arion</taxon>
    </lineage>
</organism>